<dbReference type="Proteomes" id="UP001642260">
    <property type="component" value="Unassembled WGS sequence"/>
</dbReference>
<accession>A0ABC8LTG0</accession>
<gene>
    <name evidence="2" type="ORF">ERUC_LOCUS39159</name>
</gene>
<organism evidence="2 3">
    <name type="scientific">Eruca vesicaria subsp. sativa</name>
    <name type="common">Garden rocket</name>
    <name type="synonym">Eruca sativa</name>
    <dbReference type="NCBI Taxonomy" id="29727"/>
    <lineage>
        <taxon>Eukaryota</taxon>
        <taxon>Viridiplantae</taxon>
        <taxon>Streptophyta</taxon>
        <taxon>Embryophyta</taxon>
        <taxon>Tracheophyta</taxon>
        <taxon>Spermatophyta</taxon>
        <taxon>Magnoliopsida</taxon>
        <taxon>eudicotyledons</taxon>
        <taxon>Gunneridae</taxon>
        <taxon>Pentapetalae</taxon>
        <taxon>rosids</taxon>
        <taxon>malvids</taxon>
        <taxon>Brassicales</taxon>
        <taxon>Brassicaceae</taxon>
        <taxon>Brassiceae</taxon>
        <taxon>Eruca</taxon>
    </lineage>
</organism>
<feature type="compositionally biased region" description="Basic and acidic residues" evidence="1">
    <location>
        <begin position="1"/>
        <end position="37"/>
    </location>
</feature>
<dbReference type="AlphaFoldDB" id="A0ABC8LTG0"/>
<keyword evidence="3" id="KW-1185">Reference proteome</keyword>
<evidence type="ECO:0000313" key="2">
    <source>
        <dbReference type="EMBL" id="CAH8386676.1"/>
    </source>
</evidence>
<feature type="region of interest" description="Disordered" evidence="1">
    <location>
        <begin position="1"/>
        <end position="53"/>
    </location>
</feature>
<feature type="compositionally biased region" description="Basic and acidic residues" evidence="1">
    <location>
        <begin position="125"/>
        <end position="136"/>
    </location>
</feature>
<reference evidence="2 3" key="1">
    <citation type="submission" date="2022-03" db="EMBL/GenBank/DDBJ databases">
        <authorList>
            <person name="Macdonald S."/>
            <person name="Ahmed S."/>
            <person name="Newling K."/>
        </authorList>
    </citation>
    <scope>NUCLEOTIDE SEQUENCE [LARGE SCALE GENOMIC DNA]</scope>
</reference>
<evidence type="ECO:0000256" key="1">
    <source>
        <dbReference type="SAM" id="MobiDB-lite"/>
    </source>
</evidence>
<feature type="region of interest" description="Disordered" evidence="1">
    <location>
        <begin position="115"/>
        <end position="153"/>
    </location>
</feature>
<dbReference type="EMBL" id="CAKOAT010714043">
    <property type="protein sequence ID" value="CAH8386676.1"/>
    <property type="molecule type" value="Genomic_DNA"/>
</dbReference>
<protein>
    <submittedName>
        <fullName evidence="2">Uncharacterized protein</fullName>
    </submittedName>
</protein>
<proteinExistence type="predicted"/>
<feature type="compositionally biased region" description="Gly residues" evidence="1">
    <location>
        <begin position="143"/>
        <end position="153"/>
    </location>
</feature>
<sequence>MVNGRESGEDHREEQLPRVMKDGNKDEAYRAYKERISRGNGEGSSRGGRQQSVRFAINARGLKNLQNREDGHNLSNPQKLVMDGFKGINQSPKVNKEHQDSVVETGVIQGLTLGEKVQDEEDGMKEDIETVDHDPHSALGDASYGGGSTDIGL</sequence>
<comment type="caution">
    <text evidence="2">The sequence shown here is derived from an EMBL/GenBank/DDBJ whole genome shotgun (WGS) entry which is preliminary data.</text>
</comment>
<evidence type="ECO:0000313" key="3">
    <source>
        <dbReference type="Proteomes" id="UP001642260"/>
    </source>
</evidence>
<name>A0ABC8LTG0_ERUVS</name>